<keyword evidence="2 5" id="KW-0689">Ribosomal protein</keyword>
<dbReference type="NCBIfam" id="TIGR01024">
    <property type="entry name" value="rplS_bact"/>
    <property type="match status" value="1"/>
</dbReference>
<comment type="similarity">
    <text evidence="1 5 6">Belongs to the bacterial ribosomal protein bL19 family.</text>
</comment>
<dbReference type="PRINTS" id="PR00061">
    <property type="entry name" value="RIBOSOMALL19"/>
</dbReference>
<dbReference type="AlphaFoldDB" id="A0A0G1KKX5"/>
<accession>A0A0G1KKX5</accession>
<sequence>METKAQKNTIPEFRAGDTVTVHYRIIEGDKVRTQPFEGIVIAKRGEGVSKTFTVRKIGADGVGVERIFPLFSPNIERLVVEKTGKVRRAKLYYLRGKVGKQATKVKERLFTSSVPEQSVEEKAV</sequence>
<proteinExistence type="inferred from homology"/>
<dbReference type="GO" id="GO:0022625">
    <property type="term" value="C:cytosolic large ribosomal subunit"/>
    <property type="evidence" value="ECO:0007669"/>
    <property type="project" value="TreeGrafter"/>
</dbReference>
<dbReference type="PIRSF" id="PIRSF002191">
    <property type="entry name" value="Ribosomal_L19"/>
    <property type="match status" value="1"/>
</dbReference>
<dbReference type="PROSITE" id="PS01015">
    <property type="entry name" value="RIBOSOMAL_L19"/>
    <property type="match status" value="1"/>
</dbReference>
<gene>
    <name evidence="5" type="primary">rplS</name>
    <name evidence="7" type="ORF">UW82_C0027G0017</name>
</gene>
<name>A0A0G1KKX5_UNCKA</name>
<dbReference type="SUPFAM" id="SSF50104">
    <property type="entry name" value="Translation proteins SH3-like domain"/>
    <property type="match status" value="1"/>
</dbReference>
<dbReference type="HAMAP" id="MF_00402">
    <property type="entry name" value="Ribosomal_bL19"/>
    <property type="match status" value="1"/>
</dbReference>
<dbReference type="PANTHER" id="PTHR15680">
    <property type="entry name" value="RIBOSOMAL PROTEIN L19"/>
    <property type="match status" value="1"/>
</dbReference>
<dbReference type="PANTHER" id="PTHR15680:SF9">
    <property type="entry name" value="LARGE RIBOSOMAL SUBUNIT PROTEIN BL19M"/>
    <property type="match status" value="1"/>
</dbReference>
<dbReference type="GO" id="GO:0003735">
    <property type="term" value="F:structural constituent of ribosome"/>
    <property type="evidence" value="ECO:0007669"/>
    <property type="project" value="InterPro"/>
</dbReference>
<evidence type="ECO:0000313" key="7">
    <source>
        <dbReference type="EMBL" id="KKT84120.1"/>
    </source>
</evidence>
<dbReference type="Pfam" id="PF01245">
    <property type="entry name" value="Ribosomal_L19"/>
    <property type="match status" value="1"/>
</dbReference>
<dbReference type="InterPro" id="IPR001857">
    <property type="entry name" value="Ribosomal_bL19"/>
</dbReference>
<comment type="caution">
    <text evidence="7">The sequence shown here is derived from an EMBL/GenBank/DDBJ whole genome shotgun (WGS) entry which is preliminary data.</text>
</comment>
<dbReference type="Gene3D" id="2.30.30.790">
    <property type="match status" value="1"/>
</dbReference>
<evidence type="ECO:0000256" key="1">
    <source>
        <dbReference type="ARBA" id="ARBA00005781"/>
    </source>
</evidence>
<evidence type="ECO:0000313" key="8">
    <source>
        <dbReference type="Proteomes" id="UP000034504"/>
    </source>
</evidence>
<dbReference type="InterPro" id="IPR018257">
    <property type="entry name" value="Ribosomal_bL19_CS"/>
</dbReference>
<comment type="function">
    <text evidence="5 6">This protein is located at the 30S-50S ribosomal subunit interface and may play a role in the structure and function of the aminoacyl-tRNA binding site.</text>
</comment>
<evidence type="ECO:0000256" key="2">
    <source>
        <dbReference type="ARBA" id="ARBA00022980"/>
    </source>
</evidence>
<dbReference type="Proteomes" id="UP000034504">
    <property type="component" value="Unassembled WGS sequence"/>
</dbReference>
<organism evidence="7 8">
    <name type="scientific">candidate division WWE3 bacterium GW2011_GWC2_44_9</name>
    <dbReference type="NCBI Taxonomy" id="1619125"/>
    <lineage>
        <taxon>Bacteria</taxon>
        <taxon>Katanobacteria</taxon>
    </lineage>
</organism>
<dbReference type="GO" id="GO:0006412">
    <property type="term" value="P:translation"/>
    <property type="evidence" value="ECO:0007669"/>
    <property type="project" value="UniProtKB-UniRule"/>
</dbReference>
<dbReference type="PATRIC" id="fig|1619125.3.peg.532"/>
<reference evidence="7 8" key="1">
    <citation type="journal article" date="2015" name="Nature">
        <title>rRNA introns, odd ribosomes, and small enigmatic genomes across a large radiation of phyla.</title>
        <authorList>
            <person name="Brown C.T."/>
            <person name="Hug L.A."/>
            <person name="Thomas B.C."/>
            <person name="Sharon I."/>
            <person name="Castelle C.J."/>
            <person name="Singh A."/>
            <person name="Wilkins M.J."/>
            <person name="Williams K.H."/>
            <person name="Banfield J.F."/>
        </authorList>
    </citation>
    <scope>NUCLEOTIDE SEQUENCE [LARGE SCALE GENOMIC DNA]</scope>
</reference>
<evidence type="ECO:0000256" key="6">
    <source>
        <dbReference type="RuleBase" id="RU000559"/>
    </source>
</evidence>
<evidence type="ECO:0000256" key="5">
    <source>
        <dbReference type="HAMAP-Rule" id="MF_00402"/>
    </source>
</evidence>
<dbReference type="EMBL" id="LCJU01000027">
    <property type="protein sequence ID" value="KKT84120.1"/>
    <property type="molecule type" value="Genomic_DNA"/>
</dbReference>
<evidence type="ECO:0000256" key="3">
    <source>
        <dbReference type="ARBA" id="ARBA00023274"/>
    </source>
</evidence>
<protein>
    <recommendedName>
        <fullName evidence="4 5">Large ribosomal subunit protein bL19</fullName>
    </recommendedName>
</protein>
<evidence type="ECO:0000256" key="4">
    <source>
        <dbReference type="ARBA" id="ARBA00035171"/>
    </source>
</evidence>
<dbReference type="InterPro" id="IPR008991">
    <property type="entry name" value="Translation_prot_SH3-like_sf"/>
</dbReference>
<keyword evidence="3 5" id="KW-0687">Ribonucleoprotein</keyword>
<dbReference type="InterPro" id="IPR038657">
    <property type="entry name" value="Ribosomal_bL19_sf"/>
</dbReference>